<keyword evidence="8" id="KW-0472">Membrane</keyword>
<keyword evidence="11" id="KW-1185">Reference proteome</keyword>
<dbReference type="InterPro" id="IPR006501">
    <property type="entry name" value="Pectinesterase_inhib_dom"/>
</dbReference>
<dbReference type="InterPro" id="IPR000070">
    <property type="entry name" value="Pectinesterase_cat"/>
</dbReference>
<feature type="domain" description="Pectinesterase inhibitor" evidence="9">
    <location>
        <begin position="68"/>
        <end position="220"/>
    </location>
</feature>
<dbReference type="SUPFAM" id="SSF51126">
    <property type="entry name" value="Pectin lyase-like"/>
    <property type="match status" value="1"/>
</dbReference>
<evidence type="ECO:0000256" key="6">
    <source>
        <dbReference type="PROSITE-ProRule" id="PRU10040"/>
    </source>
</evidence>
<dbReference type="Gene3D" id="2.160.20.10">
    <property type="entry name" value="Single-stranded right-handed beta-helix, Pectin lyase-like"/>
    <property type="match status" value="1"/>
</dbReference>
<keyword evidence="4" id="KW-0378">Hydrolase</keyword>
<evidence type="ECO:0000256" key="8">
    <source>
        <dbReference type="SAM" id="Phobius"/>
    </source>
</evidence>
<dbReference type="Pfam" id="PF01095">
    <property type="entry name" value="Pectinesterase"/>
    <property type="match status" value="1"/>
</dbReference>
<protein>
    <recommendedName>
        <fullName evidence="9">Pectinesterase inhibitor domain-containing protein</fullName>
    </recommendedName>
</protein>
<dbReference type="InterPro" id="IPR012334">
    <property type="entry name" value="Pectin_lyas_fold"/>
</dbReference>
<evidence type="ECO:0000256" key="3">
    <source>
        <dbReference type="ARBA" id="ARBA00007786"/>
    </source>
</evidence>
<evidence type="ECO:0000313" key="11">
    <source>
        <dbReference type="Proteomes" id="UP001472677"/>
    </source>
</evidence>
<name>A0ABR2FXM9_9ROSI</name>
<dbReference type="Proteomes" id="UP001472677">
    <property type="component" value="Unassembled WGS sequence"/>
</dbReference>
<feature type="transmembrane region" description="Helical" evidence="8">
    <location>
        <begin position="12"/>
        <end position="33"/>
    </location>
</feature>
<comment type="similarity">
    <text evidence="2">In the N-terminal section; belongs to the PMEI family.</text>
</comment>
<keyword evidence="5" id="KW-0063">Aspartyl esterase</keyword>
<dbReference type="InterPro" id="IPR011050">
    <property type="entry name" value="Pectin_lyase_fold/virulence"/>
</dbReference>
<keyword evidence="8" id="KW-1133">Transmembrane helix</keyword>
<evidence type="ECO:0000256" key="7">
    <source>
        <dbReference type="SAM" id="MobiDB-lite"/>
    </source>
</evidence>
<gene>
    <name evidence="10" type="ORF">V6N12_023362</name>
</gene>
<feature type="region of interest" description="Disordered" evidence="7">
    <location>
        <begin position="38"/>
        <end position="65"/>
    </location>
</feature>
<dbReference type="PANTHER" id="PTHR31707">
    <property type="entry name" value="PECTINESTERASE"/>
    <property type="match status" value="1"/>
</dbReference>
<evidence type="ECO:0000256" key="4">
    <source>
        <dbReference type="ARBA" id="ARBA00022801"/>
    </source>
</evidence>
<accession>A0ABR2FXM9</accession>
<dbReference type="NCBIfam" id="TIGR01614">
    <property type="entry name" value="PME_inhib"/>
    <property type="match status" value="1"/>
</dbReference>
<feature type="compositionally biased region" description="Basic and acidic residues" evidence="7">
    <location>
        <begin position="38"/>
        <end position="47"/>
    </location>
</feature>
<evidence type="ECO:0000256" key="1">
    <source>
        <dbReference type="ARBA" id="ARBA00005184"/>
    </source>
</evidence>
<dbReference type="SUPFAM" id="SSF101148">
    <property type="entry name" value="Plant invertase/pectin methylesterase inhibitor"/>
    <property type="match status" value="1"/>
</dbReference>
<dbReference type="PROSITE" id="PS00503">
    <property type="entry name" value="PECTINESTERASE_2"/>
    <property type="match status" value="1"/>
</dbReference>
<sequence length="897" mass="101727">MALSDHGEKTRIVIIAVCSLIFVGIVIAQVVGFTTKNARGESRRSGNDNDNDEENDNDNDDNNVKLSDSVKAIRSICRPTDFQRTCEEEICIEARESADVKEIVQAAFRAGVKFVTHAENNSTSLRERARDPRTKLALENCRQLLTYSVFEFQKAINKVDDLELGNFDRVLEDLKILLSATITNQETCLNGFRNGSTVFEEHMRETLKMSMRLSKIGLTIACELSDMVNQLEFQGLSHRLLGRADWSSVLDDSPRRRLLLQGKEIHVLGHMDSASMMDKDPWERRSDTEQERLIRGHEDLSSLLDESSLWKRRLLQEKDVHVLGHMDSSSMMGKNPWQRSAAMVEARLIRGHEDLSSLLEESNLWKRRLLQEKDHHDGDLVYVDGHDDYIGTIGKRRLLQEEGSYGHYVYIDGQDGYRANLNKRRLLQEKDLHDGHNVYVDGHDDYGTTLDKRSLYQEKEPNGHYVYVDDYGAAPSKRRLLQEKNFHDGNLVYVDGHDDYNTIHNKRRLLQEKESHVGGRTDYVDGHDDYITVLDKRHLLEEKKPSDHDHRDWSSTLENDPSKLKPDVVVAKDGSGDFKTIEDAVTRIHHDGQKPFVIYIKKGIYEENIIFNYNLTNIALIGDGKEKTRITGSLDFADGLNTFNTATVAVHGDFFFAKNIGFENTAGAAKLQAVALMVISDFAVLYNCSIDGHQNTLYVHSKRQFYRDCTISGTIDFVFGDAAAIFQNCKFMVRKPLEGQENVVTAQGRSDERQPTGIIIQNSTIVADDDFAHLKNRQPTFLGRPRGNFSRTIIMETFIDDLIDREGWTVGDDHCGLETGYFSEYNNRGLGSGTSGRVTWSAIRKLSPTAAHGFTLGKFFLGDYWIKAKGVPCTSGFSESQTRKLNMKVPFVLAADN</sequence>
<dbReference type="CDD" id="cd15798">
    <property type="entry name" value="PMEI-like_3"/>
    <property type="match status" value="1"/>
</dbReference>
<dbReference type="EMBL" id="JBBPBM010000004">
    <property type="protein sequence ID" value="KAK8588952.1"/>
    <property type="molecule type" value="Genomic_DNA"/>
</dbReference>
<feature type="active site" evidence="6">
    <location>
        <position position="716"/>
    </location>
</feature>
<feature type="compositionally biased region" description="Acidic residues" evidence="7">
    <location>
        <begin position="49"/>
        <end position="61"/>
    </location>
</feature>
<evidence type="ECO:0000256" key="2">
    <source>
        <dbReference type="ARBA" id="ARBA00006027"/>
    </source>
</evidence>
<proteinExistence type="inferred from homology"/>
<reference evidence="10 11" key="1">
    <citation type="journal article" date="2024" name="G3 (Bethesda)">
        <title>Genome assembly of Hibiscus sabdariffa L. provides insights into metabolisms of medicinal natural products.</title>
        <authorList>
            <person name="Kim T."/>
        </authorList>
    </citation>
    <scope>NUCLEOTIDE SEQUENCE [LARGE SCALE GENOMIC DNA]</scope>
    <source>
        <strain evidence="10">TK-2024</strain>
        <tissue evidence="10">Old leaves</tissue>
    </source>
</reference>
<comment type="pathway">
    <text evidence="1">Glycan metabolism; pectin degradation; 2-dehydro-3-deoxy-D-gluconate from pectin: step 1/5.</text>
</comment>
<dbReference type="Pfam" id="PF04043">
    <property type="entry name" value="PMEI"/>
    <property type="match status" value="1"/>
</dbReference>
<dbReference type="SMART" id="SM00856">
    <property type="entry name" value="PMEI"/>
    <property type="match status" value="1"/>
</dbReference>
<comment type="caution">
    <text evidence="10">The sequence shown here is derived from an EMBL/GenBank/DDBJ whole genome shotgun (WGS) entry which is preliminary data.</text>
</comment>
<dbReference type="InterPro" id="IPR033131">
    <property type="entry name" value="Pectinesterase_Asp_AS"/>
</dbReference>
<dbReference type="Gene3D" id="1.20.140.40">
    <property type="entry name" value="Invertase/pectin methylesterase inhibitor family protein"/>
    <property type="match status" value="1"/>
</dbReference>
<comment type="similarity">
    <text evidence="3">In the C-terminal section; belongs to the pectinesterase family.</text>
</comment>
<dbReference type="InterPro" id="IPR035513">
    <property type="entry name" value="Invertase/methylesterase_inhib"/>
</dbReference>
<evidence type="ECO:0000259" key="9">
    <source>
        <dbReference type="SMART" id="SM00856"/>
    </source>
</evidence>
<keyword evidence="8" id="KW-0812">Transmembrane</keyword>
<organism evidence="10 11">
    <name type="scientific">Hibiscus sabdariffa</name>
    <name type="common">roselle</name>
    <dbReference type="NCBI Taxonomy" id="183260"/>
    <lineage>
        <taxon>Eukaryota</taxon>
        <taxon>Viridiplantae</taxon>
        <taxon>Streptophyta</taxon>
        <taxon>Embryophyta</taxon>
        <taxon>Tracheophyta</taxon>
        <taxon>Spermatophyta</taxon>
        <taxon>Magnoliopsida</taxon>
        <taxon>eudicotyledons</taxon>
        <taxon>Gunneridae</taxon>
        <taxon>Pentapetalae</taxon>
        <taxon>rosids</taxon>
        <taxon>malvids</taxon>
        <taxon>Malvales</taxon>
        <taxon>Malvaceae</taxon>
        <taxon>Malvoideae</taxon>
        <taxon>Hibiscus</taxon>
    </lineage>
</organism>
<evidence type="ECO:0000313" key="10">
    <source>
        <dbReference type="EMBL" id="KAK8588952.1"/>
    </source>
</evidence>
<evidence type="ECO:0000256" key="5">
    <source>
        <dbReference type="ARBA" id="ARBA00023085"/>
    </source>
</evidence>